<evidence type="ECO:0000256" key="7">
    <source>
        <dbReference type="ARBA" id="ARBA00022989"/>
    </source>
</evidence>
<dbReference type="SMART" id="SM00054">
    <property type="entry name" value="EFh"/>
    <property type="match status" value="6"/>
</dbReference>
<dbReference type="GO" id="GO:0019829">
    <property type="term" value="F:ATPase-coupled monoatomic cation transmembrane transporter activity"/>
    <property type="evidence" value="ECO:0007669"/>
    <property type="project" value="InterPro"/>
</dbReference>
<dbReference type="SUPFAM" id="SSF81653">
    <property type="entry name" value="Calcium ATPase, transduction domain A"/>
    <property type="match status" value="1"/>
</dbReference>
<dbReference type="Gene3D" id="1.10.238.10">
    <property type="entry name" value="EF-hand"/>
    <property type="match status" value="4"/>
</dbReference>
<accession>A0AA36I4P4</accession>
<evidence type="ECO:0000313" key="13">
    <source>
        <dbReference type="EMBL" id="CAJ1380168.1"/>
    </source>
</evidence>
<keyword evidence="7 11" id="KW-1133">Transmembrane helix</keyword>
<feature type="transmembrane region" description="Helical" evidence="11">
    <location>
        <begin position="2384"/>
        <end position="2403"/>
    </location>
</feature>
<feature type="transmembrane region" description="Helical" evidence="11">
    <location>
        <begin position="2495"/>
        <end position="2521"/>
    </location>
</feature>
<feature type="region of interest" description="Disordered" evidence="10">
    <location>
        <begin position="412"/>
        <end position="432"/>
    </location>
</feature>
<dbReference type="GO" id="GO:0005524">
    <property type="term" value="F:ATP binding"/>
    <property type="evidence" value="ECO:0007669"/>
    <property type="project" value="InterPro"/>
</dbReference>
<dbReference type="InterPro" id="IPR044492">
    <property type="entry name" value="P_typ_ATPase_HD_dom"/>
</dbReference>
<dbReference type="NCBIfam" id="TIGR01494">
    <property type="entry name" value="ATPase_P-type"/>
    <property type="match status" value="1"/>
</dbReference>
<evidence type="ECO:0000256" key="4">
    <source>
        <dbReference type="ARBA" id="ARBA00022723"/>
    </source>
</evidence>
<keyword evidence="9" id="KW-0175">Coiled coil</keyword>
<sequence length="2980" mass="328255">MGETDRGSVGSGQAAELYKAKRRRSSVRERMREKQRAAAGCSKVEALLMTLEAASNNLELVLHLVPDTLRESISDPTFVDLCVQKFKSLDKEERGDLTSDDLMPVIVELSRTQEESIAAEQCRKFADMFDSDQDGLINVTEFTQMVQFVTVAGWLETQEGKDMIQKASLADKTFQDFIHMIEVDKERLWSIIPFLPDWLVQHLTGKKFEDACHEQFDALDADRSGELEPMELLPVIQGICQTEEHALPMTEEKCWRFTSLFDTDGNGVIRRDEFIEFAQFLTVMNFLTNTEEGLTVEPPDHRNRALRAMKCMSAVLLLALANAAQAASVIAKVISMLESMKESGLKEKQQEEVQYAAYHSWCDAEIATKTREVGEGGEKVQLLQAGIESSLSAAETLAAQLAEKAAELEKLGAQKKNASATRSSQAESYKTTHKDYTESIQAIMGALRELKTKASADVGSFLATKASRAAFLALARRGSEPEKSLDSLDFSSSRIEEMLTALKDKFREERAAAEKEELQLGHAHEKLLQELTLMISQGESDQSAKSQSKAKAQEAAGAQKAELADSESSVEELQKYLQEVKVTCEQKAKDYEERMKLRDGETLAITKATELLSSQQVGATQGRLSLQQRRTALVARRSHSASATDDEAQRRAAQYLQSQAVKFNSRVLSSIATRLSADPMAKVRDMVKSLITKLQEESSEEMEHRQWCEKELGENKRARESRGSSVESLQAEVETTESEVAKLAVEIQELASQLAENKETLANQTETRKLEKDENTKTVDDAKTAQDAVAQALTVLKEYYSGVQLVQTTAGSSLKGKAPEIFEGSYSGQGSEAVVAMLEVVQADYAKLESTTAAQEAAAAKDFTQLTADMAILEVQQKKDSEHKTAQKSDKEQSAMSKKVDLRSAQKELEAAEQYYEQLQDSCSATGSTAQERAARRAEEIQSLKVSKQAENLISNSGKAESMFQLLEQEPDVLQEVLPQLPKPLYWGLTSLDFNKACLDGFQAAAGQDSDLSTTVPPGMLMSVIHQLAQEHPFNISEEQCNYFISRWDKDLKNSVTSAEFLLLARYVIVMGYLQHQAQNQEGVVADALVGKEKVEMLLTELKKGSSLVWDVLPFLPEDLVAELSSEDFEKMCLDYFTDLDKDASGTLEPVEILPVIQELAQARSFELTEEQEHCRRFVEIFDVDNNGVIGQDEFVNFVRYMMIMSFMQTPEGQLAKLEAEVDQSSTQVDGLLKQLARDRDSMFKIMGLLPEEVYAELVSQRFVKEYTDEFKRLDKDGSGALEPAELFEIIVQLSNAKPFAVTLEQCQEFTSIFDLRGDGVLRQDEFLDFARFLCIMSFLHSADGQAAAGEAMKVLQDSRRIEDPAGRAWPGGLPIGGVSRTSWTHWSEIEQQCSRSSAMSRPQSRGMGPVSGRLARGQAMGQTGRVQRSARKCHVPTAQGGRMTGASRTRQGTAQPMGVGAMTEVKVSDRPMTMQGARQDCPEKCALDAGDAALVSGTCKVCQHSICFHCQDCQELGLSNSNCDRPCCRFEVTVLGVEVKLVEKAAESLGISKQAVKTNAGTKTAVVTHLSKEFCSLAVFLMSKKRVTVLLAHTLLRRAALSIMGKRLSMHVLMLVVLLGAMYLGQFTEAATVAFLVNAAEWIVGKSQVAVEEELEKSLVGTATHATLLGQNRQGVSVKIEDLKPKDVVLLKAGSTVPCDGRVLRCEACQVNEAAVTGEALPVEKQLKSQLFSGTVVVSGVAEMEVTASAAESFQGRIKAAVADARGSRSEMEELVNRFAEVYTPVILALSLGLALCTDLTRGLTMLVSACPCAVVAAAPVVQSCAFVRLLSDLQVLVKDARALDTFARISRLGVDKTGTLTKGAFELAQVVMMPGHENKQDLLRLLAALESQDSHPLANSLVRSYVGCAASFVSSAALPKVERFTRVESAGVWGIVEDTVVGAGSRRFLESMAIDLPQEAEDILQEWEQSGSVFTTVFMTLEEEVVLVLRLEDEVREDAFGALRSLELLGVSVAMLTGDERRAAEAVSSALGIKESLAKLTPGEKERWIHGDAEEGLAQPLLKAHQAPTAMLGDGLNDAPALAAADVGVAIAQGLQLPCDAADVVIGSGGQMLQRFVQALHFARRCKDLIRQNLAIAVLVKFSALALAATGHLYLTLGVLSDTGCLLLLSDLSPGVMGMKTGSLGPKRQIYDKTFYLVELRKRCQAPPAGGAEFDICCSAKLNSIGRWSKVAGIYGAWQLLAKAAMSEGTSPYVFLFYRCFLGSVIMILTCFIPALRPAPDLPFDPVRAVAQSLQLDGGKFFLLAVLIGMNTLGGLLAVSRLPAIVCAIMQPSMPVIAVIISCSSGVEPWSSGKVLCVLVSAAGAVIVVSHGHDLPSHLSSMLGWFFLFVNVTTGAAYSVFQKHTGLLQKYSPMFVAGVSFLLAGCALLPAALADVDTSHSFRPLSLLALAYVVVFGTAYNYSIGAWANKVTRPSFVTAFHTLQPVATSLLNYLLFGVSLTAGQAFGGATIIVGLLANVMELTDEVKRLNQEINDIQQDNNVYASLEKRYDTLVKTVRSLEGDLADHNLATDKQRTDTRPEEVHHMYTLMKSQNEQQRADVDQIFLEKRSHEEEIGRMEQEIGAIARAAEERLNELHPDQRREYEDLREESKRLSTDLADARDELDQVSGRLNALESRLRSDPLRTRHRQLNQARKELETQLLSLRQEVQQGSMSIPEQREILLSKVKNDNQEIVATEKSNSEMKLEMERLRAQIREVQADVEEKKEESSDQQKYEILFTKDQEMTAFIEGFAEAKAEEEKKIKEKQESIERLQLIISKSLELPPDVTPESHLRDMEDELDFKKAQLQNSETTQSRLEAELAKREGELEKIESLDVKISLELSQVEEKMRQYEKEIAERYDKIDDMKAQGALESQKLEDSKKGLEERSQALRQQVNFLRLRTDGKRRGLTLATPGKFGCSIWDVRTLIPTTLQVDSAS</sequence>
<dbReference type="InterPro" id="IPR018247">
    <property type="entry name" value="EF_Hand_1_Ca_BS"/>
</dbReference>
<proteinExistence type="inferred from homology"/>
<dbReference type="SUPFAM" id="SSF47473">
    <property type="entry name" value="EF-hand"/>
    <property type="match status" value="2"/>
</dbReference>
<evidence type="ECO:0000256" key="8">
    <source>
        <dbReference type="ARBA" id="ARBA00023136"/>
    </source>
</evidence>
<evidence type="ECO:0000313" key="14">
    <source>
        <dbReference type="Proteomes" id="UP001178507"/>
    </source>
</evidence>
<feature type="region of interest" description="Disordered" evidence="10">
    <location>
        <begin position="877"/>
        <end position="903"/>
    </location>
</feature>
<dbReference type="InterPro" id="IPR037185">
    <property type="entry name" value="EmrE-like"/>
</dbReference>
<feature type="coiled-coil region" evidence="9">
    <location>
        <begin position="2596"/>
        <end position="2710"/>
    </location>
</feature>
<dbReference type="CDD" id="cd00051">
    <property type="entry name" value="EFh"/>
    <property type="match status" value="3"/>
</dbReference>
<comment type="similarity">
    <text evidence="2">Belongs to the cation transport ATPase (P-type) (TC 3.A.3) family. Type IB subfamily.</text>
</comment>
<dbReference type="PROSITE" id="PS50222">
    <property type="entry name" value="EF_HAND_2"/>
    <property type="match status" value="6"/>
</dbReference>
<feature type="region of interest" description="Disordered" evidence="10">
    <location>
        <begin position="1422"/>
        <end position="1458"/>
    </location>
</feature>
<dbReference type="InterPro" id="IPR018303">
    <property type="entry name" value="ATPase_P-typ_P_site"/>
</dbReference>
<feature type="transmembrane region" description="Helical" evidence="11">
    <location>
        <begin position="2415"/>
        <end position="2435"/>
    </location>
</feature>
<keyword evidence="5" id="KW-0106">Calcium</keyword>
<dbReference type="SFLD" id="SFLDS00003">
    <property type="entry name" value="Haloacid_Dehalogenase"/>
    <property type="match status" value="1"/>
</dbReference>
<dbReference type="Pfam" id="PF13499">
    <property type="entry name" value="EF-hand_7"/>
    <property type="match status" value="3"/>
</dbReference>
<evidence type="ECO:0000256" key="9">
    <source>
        <dbReference type="SAM" id="Coils"/>
    </source>
</evidence>
<evidence type="ECO:0000256" key="11">
    <source>
        <dbReference type="SAM" id="Phobius"/>
    </source>
</evidence>
<dbReference type="Pfam" id="PF00702">
    <property type="entry name" value="Hydrolase"/>
    <property type="match status" value="1"/>
</dbReference>
<dbReference type="SUPFAM" id="SSF103481">
    <property type="entry name" value="Multidrug resistance efflux transporter EmrE"/>
    <property type="match status" value="1"/>
</dbReference>
<dbReference type="SFLD" id="SFLDF00027">
    <property type="entry name" value="p-type_atpase"/>
    <property type="match status" value="1"/>
</dbReference>
<dbReference type="PROSITE" id="PS00154">
    <property type="entry name" value="ATPASE_E1_E2"/>
    <property type="match status" value="1"/>
</dbReference>
<dbReference type="InterPro" id="IPR000620">
    <property type="entry name" value="EamA_dom"/>
</dbReference>
<evidence type="ECO:0000256" key="10">
    <source>
        <dbReference type="SAM" id="MobiDB-lite"/>
    </source>
</evidence>
<dbReference type="InterPro" id="IPR002048">
    <property type="entry name" value="EF_hand_dom"/>
</dbReference>
<feature type="region of interest" description="Disordered" evidence="10">
    <location>
        <begin position="538"/>
        <end position="565"/>
    </location>
</feature>
<name>A0AA36I4P4_9DINO</name>
<dbReference type="SFLD" id="SFLDG00002">
    <property type="entry name" value="C1.7:_P-type_atpase_like"/>
    <property type="match status" value="1"/>
</dbReference>
<comment type="caution">
    <text evidence="13">The sequence shown here is derived from an EMBL/GenBank/DDBJ whole genome shotgun (WGS) entry which is preliminary data.</text>
</comment>
<dbReference type="Gene3D" id="3.40.50.1000">
    <property type="entry name" value="HAD superfamily/HAD-like"/>
    <property type="match status" value="1"/>
</dbReference>
<evidence type="ECO:0000256" key="6">
    <source>
        <dbReference type="ARBA" id="ARBA00022967"/>
    </source>
</evidence>
<keyword evidence="4" id="KW-0479">Metal-binding</keyword>
<feature type="compositionally biased region" description="Basic and acidic residues" evidence="10">
    <location>
        <begin position="766"/>
        <end position="778"/>
    </location>
</feature>
<dbReference type="GO" id="GO:0016887">
    <property type="term" value="F:ATP hydrolysis activity"/>
    <property type="evidence" value="ECO:0007669"/>
    <property type="project" value="InterPro"/>
</dbReference>
<keyword evidence="3 11" id="KW-0812">Transmembrane</keyword>
<feature type="domain" description="EF-hand" evidence="12">
    <location>
        <begin position="117"/>
        <end position="152"/>
    </location>
</feature>
<dbReference type="InterPro" id="IPR001757">
    <property type="entry name" value="P_typ_ATPase"/>
</dbReference>
<dbReference type="InterPro" id="IPR027256">
    <property type="entry name" value="P-typ_ATPase_IB"/>
</dbReference>
<feature type="transmembrane region" description="Helical" evidence="11">
    <location>
        <begin position="2355"/>
        <end position="2372"/>
    </location>
</feature>
<dbReference type="EMBL" id="CAUJNA010000688">
    <property type="protein sequence ID" value="CAJ1380168.1"/>
    <property type="molecule type" value="Genomic_DNA"/>
</dbReference>
<gene>
    <name evidence="13" type="ORF">EVOR1521_LOCUS8179</name>
</gene>
<dbReference type="Gene3D" id="3.40.1110.10">
    <property type="entry name" value="Calcium-transporting ATPase, cytoplasmic domain N"/>
    <property type="match status" value="1"/>
</dbReference>
<keyword evidence="8 11" id="KW-0472">Membrane</keyword>
<feature type="region of interest" description="Disordered" evidence="10">
    <location>
        <begin position="714"/>
        <end position="733"/>
    </location>
</feature>
<keyword evidence="6" id="KW-1278">Translocase</keyword>
<evidence type="ECO:0000256" key="2">
    <source>
        <dbReference type="ARBA" id="ARBA00006024"/>
    </source>
</evidence>
<dbReference type="PRINTS" id="PR00119">
    <property type="entry name" value="CATATPASE"/>
</dbReference>
<dbReference type="InterPro" id="IPR023214">
    <property type="entry name" value="HAD_sf"/>
</dbReference>
<feature type="transmembrane region" description="Helical" evidence="11">
    <location>
        <begin position="2136"/>
        <end position="2157"/>
    </location>
</feature>
<feature type="compositionally biased region" description="Polar residues" evidence="10">
    <location>
        <begin position="417"/>
        <end position="429"/>
    </location>
</feature>
<dbReference type="InterPro" id="IPR036412">
    <property type="entry name" value="HAD-like_sf"/>
</dbReference>
<feature type="domain" description="EF-hand" evidence="12">
    <location>
        <begin position="1262"/>
        <end position="1297"/>
    </location>
</feature>
<feature type="compositionally biased region" description="Low complexity" evidence="10">
    <location>
        <begin position="539"/>
        <end position="561"/>
    </location>
</feature>
<dbReference type="InterPro" id="IPR023299">
    <property type="entry name" value="ATPase_P-typ_cyto_dom_N"/>
</dbReference>
<evidence type="ECO:0000259" key="12">
    <source>
        <dbReference type="PROSITE" id="PS50222"/>
    </source>
</evidence>
<dbReference type="GO" id="GO:0005509">
    <property type="term" value="F:calcium ion binding"/>
    <property type="evidence" value="ECO:0007669"/>
    <property type="project" value="InterPro"/>
</dbReference>
<feature type="domain" description="EF-hand" evidence="12">
    <location>
        <begin position="1170"/>
        <end position="1205"/>
    </location>
</feature>
<dbReference type="SUPFAM" id="SSF81665">
    <property type="entry name" value="Calcium ATPase, transmembrane domain M"/>
    <property type="match status" value="1"/>
</dbReference>
<dbReference type="GO" id="GO:0016020">
    <property type="term" value="C:membrane"/>
    <property type="evidence" value="ECO:0007669"/>
    <property type="project" value="UniProtKB-SubCell"/>
</dbReference>
<feature type="domain" description="EF-hand" evidence="12">
    <location>
        <begin position="1302"/>
        <end position="1337"/>
    </location>
</feature>
<dbReference type="PROSITE" id="PS00018">
    <property type="entry name" value="EF_HAND_1"/>
    <property type="match status" value="5"/>
</dbReference>
<feature type="coiled-coil region" evidence="9">
    <location>
        <begin position="2736"/>
        <end position="2943"/>
    </location>
</feature>
<feature type="transmembrane region" description="Helical" evidence="11">
    <location>
        <begin position="2303"/>
        <end position="2321"/>
    </location>
</feature>
<dbReference type="InterPro" id="IPR023298">
    <property type="entry name" value="ATPase_P-typ_TM_dom_sf"/>
</dbReference>
<feature type="domain" description="EF-hand" evidence="12">
    <location>
        <begin position="249"/>
        <end position="284"/>
    </location>
</feature>
<feature type="transmembrane region" description="Helical" evidence="11">
    <location>
        <begin position="2258"/>
        <end position="2278"/>
    </location>
</feature>
<evidence type="ECO:0000256" key="1">
    <source>
        <dbReference type="ARBA" id="ARBA00004370"/>
    </source>
</evidence>
<feature type="domain" description="EF-hand" evidence="12">
    <location>
        <begin position="207"/>
        <end position="242"/>
    </location>
</feature>
<feature type="region of interest" description="Disordered" evidence="10">
    <location>
        <begin position="758"/>
        <end position="778"/>
    </location>
</feature>
<evidence type="ECO:0000256" key="3">
    <source>
        <dbReference type="ARBA" id="ARBA00022692"/>
    </source>
</evidence>
<comment type="subcellular location">
    <subcellularLocation>
        <location evidence="1">Membrane</location>
    </subcellularLocation>
</comment>
<dbReference type="InterPro" id="IPR051014">
    <property type="entry name" value="Cation_Transport_ATPase_IB"/>
</dbReference>
<dbReference type="Proteomes" id="UP001178507">
    <property type="component" value="Unassembled WGS sequence"/>
</dbReference>
<evidence type="ECO:0000256" key="5">
    <source>
        <dbReference type="ARBA" id="ARBA00022837"/>
    </source>
</evidence>
<dbReference type="InterPro" id="IPR011992">
    <property type="entry name" value="EF-hand-dom_pair"/>
</dbReference>
<dbReference type="Gene3D" id="2.70.150.10">
    <property type="entry name" value="Calcium-transporting ATPase, cytoplasmic transduction domain A"/>
    <property type="match status" value="1"/>
</dbReference>
<keyword evidence="14" id="KW-1185">Reference proteome</keyword>
<dbReference type="PANTHER" id="PTHR48085:SF5">
    <property type="entry name" value="CADMIUM_ZINC-TRANSPORTING ATPASE HMA4-RELATED"/>
    <property type="match status" value="1"/>
</dbReference>
<protein>
    <recommendedName>
        <fullName evidence="12">EF-hand domain-containing protein</fullName>
    </recommendedName>
</protein>
<dbReference type="NCBIfam" id="TIGR01525">
    <property type="entry name" value="ATPase-IB_hvy"/>
    <property type="match status" value="1"/>
</dbReference>
<feature type="transmembrane region" description="Helical" evidence="11">
    <location>
        <begin position="2447"/>
        <end position="2466"/>
    </location>
</feature>
<dbReference type="PANTHER" id="PTHR48085">
    <property type="entry name" value="CADMIUM/ZINC-TRANSPORTING ATPASE HMA2-RELATED"/>
    <property type="match status" value="1"/>
</dbReference>
<organism evidence="13 14">
    <name type="scientific">Effrenium voratum</name>
    <dbReference type="NCBI Taxonomy" id="2562239"/>
    <lineage>
        <taxon>Eukaryota</taxon>
        <taxon>Sar</taxon>
        <taxon>Alveolata</taxon>
        <taxon>Dinophyceae</taxon>
        <taxon>Suessiales</taxon>
        <taxon>Symbiodiniaceae</taxon>
        <taxon>Effrenium</taxon>
    </lineage>
</organism>
<reference evidence="13" key="1">
    <citation type="submission" date="2023-08" db="EMBL/GenBank/DDBJ databases">
        <authorList>
            <person name="Chen Y."/>
            <person name="Shah S."/>
            <person name="Dougan E. K."/>
            <person name="Thang M."/>
            <person name="Chan C."/>
        </authorList>
    </citation>
    <scope>NUCLEOTIDE SEQUENCE</scope>
</reference>
<feature type="region of interest" description="Disordered" evidence="10">
    <location>
        <begin position="1"/>
        <end position="32"/>
    </location>
</feature>
<dbReference type="InterPro" id="IPR059000">
    <property type="entry name" value="ATPase_P-type_domA"/>
</dbReference>
<dbReference type="Pfam" id="PF00892">
    <property type="entry name" value="EamA"/>
    <property type="match status" value="1"/>
</dbReference>
<dbReference type="Pfam" id="PF00122">
    <property type="entry name" value="E1-E2_ATPase"/>
    <property type="match status" value="1"/>
</dbReference>
<dbReference type="SUPFAM" id="SSF56784">
    <property type="entry name" value="HAD-like"/>
    <property type="match status" value="1"/>
</dbReference>
<feature type="coiled-coil region" evidence="9">
    <location>
        <begin position="2514"/>
        <end position="2565"/>
    </location>
</feature>
<dbReference type="InterPro" id="IPR008250">
    <property type="entry name" value="ATPase_P-typ_transduc_dom_A_sf"/>
</dbReference>